<feature type="domain" description="Ig-like" evidence="6">
    <location>
        <begin position="681"/>
        <end position="776"/>
    </location>
</feature>
<feature type="domain" description="Fibronectin type-III" evidence="7">
    <location>
        <begin position="1104"/>
        <end position="1205"/>
    </location>
</feature>
<dbReference type="Proteomes" id="UP000594260">
    <property type="component" value="Unplaced"/>
</dbReference>
<dbReference type="Pfam" id="PF00041">
    <property type="entry name" value="fn3"/>
    <property type="match status" value="3"/>
</dbReference>
<evidence type="ECO:0000259" key="5">
    <source>
        <dbReference type="PROSITE" id="PS50041"/>
    </source>
</evidence>
<evidence type="ECO:0008006" key="10">
    <source>
        <dbReference type="Google" id="ProtNLM"/>
    </source>
</evidence>
<dbReference type="Gene3D" id="3.10.100.10">
    <property type="entry name" value="Mannose-Binding Protein A, subunit A"/>
    <property type="match status" value="1"/>
</dbReference>
<keyword evidence="9" id="KW-1185">Reference proteome</keyword>
<evidence type="ECO:0000259" key="7">
    <source>
        <dbReference type="PROSITE" id="PS50853"/>
    </source>
</evidence>
<name>A0A7M7MH05_VARDE</name>
<feature type="domain" description="Ig-like" evidence="6">
    <location>
        <begin position="486"/>
        <end position="584"/>
    </location>
</feature>
<dbReference type="SUPFAM" id="SSF49265">
    <property type="entry name" value="Fibronectin type III"/>
    <property type="match status" value="2"/>
</dbReference>
<dbReference type="Pfam" id="PF07679">
    <property type="entry name" value="I-set"/>
    <property type="match status" value="1"/>
</dbReference>
<dbReference type="PROSITE" id="PS50041">
    <property type="entry name" value="C_TYPE_LECTIN_2"/>
    <property type="match status" value="1"/>
</dbReference>
<accession>A0A7M7MH05</accession>
<dbReference type="CDD" id="cd00037">
    <property type="entry name" value="CLECT"/>
    <property type="match status" value="1"/>
</dbReference>
<evidence type="ECO:0000259" key="6">
    <source>
        <dbReference type="PROSITE" id="PS50835"/>
    </source>
</evidence>
<dbReference type="FunCoup" id="A0A7M7MH05">
    <property type="interactions" value="397"/>
</dbReference>
<dbReference type="InterPro" id="IPR013098">
    <property type="entry name" value="Ig_I-set"/>
</dbReference>
<dbReference type="InterPro" id="IPR036179">
    <property type="entry name" value="Ig-like_dom_sf"/>
</dbReference>
<dbReference type="Pfam" id="PF00059">
    <property type="entry name" value="Lectin_C"/>
    <property type="match status" value="1"/>
</dbReference>
<dbReference type="PROSITE" id="PS50853">
    <property type="entry name" value="FN3"/>
    <property type="match status" value="4"/>
</dbReference>
<dbReference type="PANTHER" id="PTHR44170">
    <property type="entry name" value="PROTEIN SIDEKICK"/>
    <property type="match status" value="1"/>
</dbReference>
<feature type="domain" description="C-type lectin" evidence="5">
    <location>
        <begin position="34"/>
        <end position="139"/>
    </location>
</feature>
<dbReference type="GeneID" id="111250405"/>
<evidence type="ECO:0000256" key="2">
    <source>
        <dbReference type="ARBA" id="ARBA00023157"/>
    </source>
</evidence>
<feature type="domain" description="Fibronectin type-III" evidence="7">
    <location>
        <begin position="780"/>
        <end position="891"/>
    </location>
</feature>
<dbReference type="InterPro" id="IPR001304">
    <property type="entry name" value="C-type_lectin-like"/>
</dbReference>
<dbReference type="SMART" id="SM00034">
    <property type="entry name" value="CLECT"/>
    <property type="match status" value="1"/>
</dbReference>
<feature type="domain" description="Ig-like" evidence="6">
    <location>
        <begin position="401"/>
        <end position="481"/>
    </location>
</feature>
<dbReference type="CTD" id="40553"/>
<dbReference type="InterPro" id="IPR003961">
    <property type="entry name" value="FN3_dom"/>
</dbReference>
<dbReference type="OrthoDB" id="3666223at2759"/>
<evidence type="ECO:0000313" key="9">
    <source>
        <dbReference type="Proteomes" id="UP000594260"/>
    </source>
</evidence>
<keyword evidence="2" id="KW-1015">Disulfide bond</keyword>
<dbReference type="Pfam" id="PF13927">
    <property type="entry name" value="Ig_3"/>
    <property type="match status" value="4"/>
</dbReference>
<dbReference type="InParanoid" id="A0A7M7MH05"/>
<dbReference type="InterPro" id="IPR036116">
    <property type="entry name" value="FN3_sf"/>
</dbReference>
<organism evidence="8 9">
    <name type="scientific">Varroa destructor</name>
    <name type="common">Honeybee mite</name>
    <dbReference type="NCBI Taxonomy" id="109461"/>
    <lineage>
        <taxon>Eukaryota</taxon>
        <taxon>Metazoa</taxon>
        <taxon>Ecdysozoa</taxon>
        <taxon>Arthropoda</taxon>
        <taxon>Chelicerata</taxon>
        <taxon>Arachnida</taxon>
        <taxon>Acari</taxon>
        <taxon>Parasitiformes</taxon>
        <taxon>Mesostigmata</taxon>
        <taxon>Gamasina</taxon>
        <taxon>Dermanyssoidea</taxon>
        <taxon>Varroidae</taxon>
        <taxon>Varroa</taxon>
    </lineage>
</organism>
<reference evidence="8" key="1">
    <citation type="submission" date="2021-01" db="UniProtKB">
        <authorList>
            <consortium name="EnsemblMetazoa"/>
        </authorList>
    </citation>
    <scope>IDENTIFICATION</scope>
</reference>
<feature type="domain" description="Ig-like" evidence="6">
    <location>
        <begin position="304"/>
        <end position="369"/>
    </location>
</feature>
<dbReference type="InterPro" id="IPR013783">
    <property type="entry name" value="Ig-like_fold"/>
</dbReference>
<feature type="domain" description="Fibronectin type-III" evidence="7">
    <location>
        <begin position="1000"/>
        <end position="1099"/>
    </location>
</feature>
<feature type="domain" description="Fibronectin type-III" evidence="7">
    <location>
        <begin position="896"/>
        <end position="995"/>
    </location>
</feature>
<dbReference type="FunFam" id="2.60.40.10:FF:000064">
    <property type="entry name" value="Contactin 1"/>
    <property type="match status" value="1"/>
</dbReference>
<evidence type="ECO:0000256" key="1">
    <source>
        <dbReference type="ARBA" id="ARBA00022737"/>
    </source>
</evidence>
<dbReference type="SUPFAM" id="SSF56436">
    <property type="entry name" value="C-type lectin-like"/>
    <property type="match status" value="1"/>
</dbReference>
<evidence type="ECO:0000256" key="3">
    <source>
        <dbReference type="ARBA" id="ARBA00023319"/>
    </source>
</evidence>
<dbReference type="InterPro" id="IPR016187">
    <property type="entry name" value="CTDL_fold"/>
</dbReference>
<keyword evidence="1" id="KW-0677">Repeat</keyword>
<keyword evidence="4" id="KW-0732">Signal</keyword>
<dbReference type="GO" id="GO:0030154">
    <property type="term" value="P:cell differentiation"/>
    <property type="evidence" value="ECO:0007669"/>
    <property type="project" value="UniProtKB-ARBA"/>
</dbReference>
<keyword evidence="3" id="KW-0393">Immunoglobulin domain</keyword>
<evidence type="ECO:0000313" key="8">
    <source>
        <dbReference type="EnsemblMetazoa" id="XP_022661353"/>
    </source>
</evidence>
<dbReference type="InterPro" id="IPR007110">
    <property type="entry name" value="Ig-like_dom"/>
</dbReference>
<dbReference type="InterPro" id="IPR003599">
    <property type="entry name" value="Ig_sub"/>
</dbReference>
<dbReference type="SMART" id="SM00408">
    <property type="entry name" value="IGc2"/>
    <property type="match status" value="5"/>
</dbReference>
<evidence type="ECO:0000256" key="4">
    <source>
        <dbReference type="SAM" id="SignalP"/>
    </source>
</evidence>
<feature type="domain" description="Ig-like" evidence="6">
    <location>
        <begin position="588"/>
        <end position="665"/>
    </location>
</feature>
<dbReference type="FunFam" id="2.60.40.10:FF:000032">
    <property type="entry name" value="palladin isoform X1"/>
    <property type="match status" value="1"/>
</dbReference>
<dbReference type="GO" id="GO:0098609">
    <property type="term" value="P:cell-cell adhesion"/>
    <property type="evidence" value="ECO:0007669"/>
    <property type="project" value="TreeGrafter"/>
</dbReference>
<dbReference type="FunFam" id="2.60.40.10:FF:000035">
    <property type="entry name" value="Contactin 1"/>
    <property type="match status" value="1"/>
</dbReference>
<dbReference type="PROSITE" id="PS50835">
    <property type="entry name" value="IG_LIKE"/>
    <property type="match status" value="6"/>
</dbReference>
<dbReference type="Gene3D" id="2.60.40.10">
    <property type="entry name" value="Immunoglobulins"/>
    <property type="match status" value="10"/>
</dbReference>
<dbReference type="InterPro" id="IPR003598">
    <property type="entry name" value="Ig_sub2"/>
</dbReference>
<protein>
    <recommendedName>
        <fullName evidence="10">Contactin</fullName>
    </recommendedName>
</protein>
<dbReference type="PANTHER" id="PTHR44170:SF6">
    <property type="entry name" value="CONTACTIN"/>
    <property type="match status" value="1"/>
</dbReference>
<feature type="chain" id="PRO_5029734778" description="Contactin" evidence="4">
    <location>
        <begin position="25"/>
        <end position="1238"/>
    </location>
</feature>
<dbReference type="InterPro" id="IPR016186">
    <property type="entry name" value="C-type_lectin-like/link_sf"/>
</dbReference>
<dbReference type="EnsemblMetazoa" id="XM_022805618">
    <property type="protein sequence ID" value="XP_022661353"/>
    <property type="gene ID" value="LOC111250405"/>
</dbReference>
<proteinExistence type="predicted"/>
<feature type="signal peptide" evidence="4">
    <location>
        <begin position="1"/>
        <end position="24"/>
    </location>
</feature>
<dbReference type="KEGG" id="vde:111250405"/>
<sequence length="1238" mass="140192">MWFDWRLSAFWSAVLLQRPLLSIAQECPRGWQEFSESCYKFFRSPPKLRDDARELCQTYNARLVSVNSYEEHQFIVRWLRANDPQHRRWWTSGYELNGAWSWDGDGTYFSNIDNLWLPDSGNLIWNYAAYNYSQFNHRWGLERASPSDPLALICEIFKENLHQIILQERTIDYGVTELDSERIPRGPYFTLDPVDVIFDQSGRSQVDHVSLRCVASGYPAPTYKWYRESFEGDDLVATEIDPLSTDRYTQTDGTLIVSHPEPNIDRGKYHCMAENKFGRIKSRTVTLGFGYIGEFNKKRTIDRGKEYWGKSIACDEPQHYPKVNYYWTRNSFPNFVEEDQRVFVSHDGHLYFSSLEKIDNGNYSCNVQSDISDTGRTGPFFPVIVEPGSSGQKLLFPNNFPKSFPQTVLAGDRVRLECVAYGYPVPKYNWTRVNGDLPYGSRIENHGRVLIVPKTRVEDEGEYICSAITSQQSIQKSHHLSVQAIPEFTIPLENQIVDEGASLTWDCEAFGIPDISYEWYYNGRSLNDTSNLHRLGRYVIHDNVLIIPQVIKGGEKDGGDEGMYQCMARNQIGTTFSAAQLKVIALAPNFRKYPLETELYAAEDGNVTIACRPEAAPFPEFQWRKDGYSIGALGGGRVHVMPNGYLRINPVRHEDEGNYTCFAKNIYGQDWSSGRLIVLPPPIAYQSPPPRLSAVVNDTVVLVCEALVSPLLDLSYVWAHNDLKIDWKTNPLHEYKYSIVGAGNLVIRNVTFSEAGFYRCTAKTSIGRVEMHSELIVIGPPGPVGAVKAESANETSALITWTDASTNGRPFKGYLIEGRTNHNHTWRLIANYTTGDRFRLEPPFRTFRRSYQLPRGSLSPFSGYEFRIAAYNDLGTGEFSDPSPVVSTLEDRPYKYPDHVGGGGGKAGSLTITWDQLHAEDWNAPQIWYIAYWRPASEKGEFNKRNLKDYGNVGLYVVNVGEENYFRPYTVMVQAMNYKGAGPLSVETDVYSAEAMPQVQPTGVYAIAYNSTALNVTWTPLDVTREKIRGRLIGHRIKYWRSDADAEVDFLVLLNRGLRNWALIVGLQPNTEYRVAVMAYNDAGSGPESEYFIQKTWKAAPLRPPTSVKVRAIGDTSVKVTWRGVVPSIEEESIQGYMVRYWEADQDYTQAKEVRRVLDVHSSELDAIVSGLVPGKVYKLRVLAYSLGGDGKMSSPPWEFRLGEGVQSPLTSAASQCIPACFASSLVVVLIGKLLCNW</sequence>
<dbReference type="GO" id="GO:0016020">
    <property type="term" value="C:membrane"/>
    <property type="evidence" value="ECO:0007669"/>
    <property type="project" value="UniProtKB-SubCell"/>
</dbReference>
<dbReference type="FunFam" id="2.60.40.10:FF:001529">
    <property type="entry name" value="Cell adhesion molecule"/>
    <property type="match status" value="1"/>
</dbReference>
<dbReference type="RefSeq" id="XP_022661353.1">
    <property type="nucleotide sequence ID" value="XM_022805618.1"/>
</dbReference>
<dbReference type="AlphaFoldDB" id="A0A7M7MH05"/>
<dbReference type="SUPFAM" id="SSF48726">
    <property type="entry name" value="Immunoglobulin"/>
    <property type="match status" value="6"/>
</dbReference>
<dbReference type="GO" id="GO:0009653">
    <property type="term" value="P:anatomical structure morphogenesis"/>
    <property type="evidence" value="ECO:0007669"/>
    <property type="project" value="UniProtKB-ARBA"/>
</dbReference>
<dbReference type="SMART" id="SM00409">
    <property type="entry name" value="IG"/>
    <property type="match status" value="5"/>
</dbReference>
<dbReference type="CDD" id="cd00063">
    <property type="entry name" value="FN3"/>
    <property type="match status" value="3"/>
</dbReference>
<dbReference type="SMART" id="SM00060">
    <property type="entry name" value="FN3"/>
    <property type="match status" value="3"/>
</dbReference>
<feature type="domain" description="Ig-like" evidence="6">
    <location>
        <begin position="187"/>
        <end position="286"/>
    </location>
</feature>
<dbReference type="OMA" id="KICKAYT"/>